<organism evidence="8 9">
    <name type="scientific">Erpetoichthys calabaricus</name>
    <name type="common">Rope fish</name>
    <name type="synonym">Calamoichthys calabaricus</name>
    <dbReference type="NCBI Taxonomy" id="27687"/>
    <lineage>
        <taxon>Eukaryota</taxon>
        <taxon>Metazoa</taxon>
        <taxon>Chordata</taxon>
        <taxon>Craniata</taxon>
        <taxon>Vertebrata</taxon>
        <taxon>Euteleostomi</taxon>
        <taxon>Actinopterygii</taxon>
        <taxon>Polypteriformes</taxon>
        <taxon>Polypteridae</taxon>
        <taxon>Erpetoichthys</taxon>
    </lineage>
</organism>
<dbReference type="PRINTS" id="PR00722">
    <property type="entry name" value="CHYMOTRYPSIN"/>
</dbReference>
<keyword evidence="2" id="KW-0865">Zymogen</keyword>
<evidence type="ECO:0000256" key="2">
    <source>
        <dbReference type="ARBA" id="ARBA00023145"/>
    </source>
</evidence>
<evidence type="ECO:0000259" key="7">
    <source>
        <dbReference type="PROSITE" id="PS50240"/>
    </source>
</evidence>
<proteinExistence type="predicted"/>
<dbReference type="PANTHER" id="PTHR24271:SF80">
    <property type="entry name" value="GRANZYME 3, TANDEM DUPLICATE 1-RELATED"/>
    <property type="match status" value="1"/>
</dbReference>
<dbReference type="EC" id="3.4.21.4" evidence="5"/>
<evidence type="ECO:0000256" key="4">
    <source>
        <dbReference type="ARBA" id="ARBA00036320"/>
    </source>
</evidence>
<dbReference type="GO" id="GO:0004252">
    <property type="term" value="F:serine-type endopeptidase activity"/>
    <property type="evidence" value="ECO:0007669"/>
    <property type="project" value="UniProtKB-EC"/>
</dbReference>
<dbReference type="SMART" id="SM00020">
    <property type="entry name" value="Tryp_SPc"/>
    <property type="match status" value="1"/>
</dbReference>
<dbReference type="InterPro" id="IPR018114">
    <property type="entry name" value="TRYPSIN_HIS"/>
</dbReference>
<accession>A0A8C4X6M7</accession>
<dbReference type="GeneTree" id="ENSGT00910000144271"/>
<evidence type="ECO:0000256" key="1">
    <source>
        <dbReference type="ARBA" id="ARBA00004239"/>
    </source>
</evidence>
<evidence type="ECO:0000256" key="6">
    <source>
        <dbReference type="SAM" id="SignalP"/>
    </source>
</evidence>
<dbReference type="GO" id="GO:0005576">
    <property type="term" value="C:extracellular region"/>
    <property type="evidence" value="ECO:0007669"/>
    <property type="project" value="UniProtKB-SubCell"/>
</dbReference>
<feature type="signal peptide" evidence="6">
    <location>
        <begin position="1"/>
        <end position="35"/>
    </location>
</feature>
<protein>
    <recommendedName>
        <fullName evidence="5">trypsin</fullName>
        <ecNumber evidence="5">3.4.21.4</ecNumber>
    </recommendedName>
</protein>
<sequence>SPPCALSGVRASMGANCVLSVFCFLSRLRWRVARASEDDIINGREAKGPRPYMASLQVNDAHVCGGFLIREDYVLTAAHCYKGRPLTVVLGAHNISRPEASQQKLPVIKYIKHGLNSLDIYGFDIMLLKVSADHVFGKVGLIRLPKTAEDIPANSRCSIAGWGKRKADGERSDVLLESEDFLLARVSLLWTLMASAVMSLFFYSSLFCSQGDSGGPLVCNKVAQGMAIFTEPVCGGGKLPDVYLNIPSFIQWIHNKTNSE</sequence>
<dbReference type="Gene3D" id="2.40.10.10">
    <property type="entry name" value="Trypsin-like serine proteases"/>
    <property type="match status" value="2"/>
</dbReference>
<keyword evidence="3" id="KW-1015">Disulfide bond</keyword>
<dbReference type="AlphaFoldDB" id="A0A8C4X6M7"/>
<dbReference type="PROSITE" id="PS50240">
    <property type="entry name" value="TRYPSIN_DOM"/>
    <property type="match status" value="1"/>
</dbReference>
<dbReference type="InterPro" id="IPR043504">
    <property type="entry name" value="Peptidase_S1_PA_chymotrypsin"/>
</dbReference>
<dbReference type="InterPro" id="IPR009003">
    <property type="entry name" value="Peptidase_S1_PA"/>
</dbReference>
<keyword evidence="6" id="KW-0732">Signal</keyword>
<keyword evidence="9" id="KW-1185">Reference proteome</keyword>
<evidence type="ECO:0000256" key="3">
    <source>
        <dbReference type="ARBA" id="ARBA00023157"/>
    </source>
</evidence>
<evidence type="ECO:0000256" key="5">
    <source>
        <dbReference type="ARBA" id="ARBA00038868"/>
    </source>
</evidence>
<dbReference type="InterPro" id="IPR001254">
    <property type="entry name" value="Trypsin_dom"/>
</dbReference>
<dbReference type="FunFam" id="2.40.10.10:FF:000005">
    <property type="entry name" value="Serine protease 37"/>
    <property type="match status" value="1"/>
</dbReference>
<evidence type="ECO:0000313" key="9">
    <source>
        <dbReference type="Proteomes" id="UP000694620"/>
    </source>
</evidence>
<evidence type="ECO:0000313" key="8">
    <source>
        <dbReference type="Ensembl" id="ENSECRP00000008622.1"/>
    </source>
</evidence>
<dbReference type="CDD" id="cd00190">
    <property type="entry name" value="Tryp_SPc"/>
    <property type="match status" value="1"/>
</dbReference>
<reference evidence="8" key="3">
    <citation type="submission" date="2025-09" db="UniProtKB">
        <authorList>
            <consortium name="Ensembl"/>
        </authorList>
    </citation>
    <scope>IDENTIFICATION</scope>
</reference>
<dbReference type="Ensembl" id="ENSECRT00000008767.1">
    <property type="protein sequence ID" value="ENSECRP00000008622.1"/>
    <property type="gene ID" value="ENSECRG00000005747.1"/>
</dbReference>
<gene>
    <name evidence="8" type="primary">LOC114649868</name>
</gene>
<dbReference type="PANTHER" id="PTHR24271">
    <property type="entry name" value="KALLIKREIN-RELATED"/>
    <property type="match status" value="1"/>
</dbReference>
<feature type="domain" description="Peptidase S1" evidence="7">
    <location>
        <begin position="40"/>
        <end position="258"/>
    </location>
</feature>
<comment type="catalytic activity">
    <reaction evidence="4">
        <text>Preferential cleavage: Arg-|-Xaa, Lys-|-Xaa.</text>
        <dbReference type="EC" id="3.4.21.4"/>
    </reaction>
</comment>
<dbReference type="PROSITE" id="PS00134">
    <property type="entry name" value="TRYPSIN_HIS"/>
    <property type="match status" value="1"/>
</dbReference>
<dbReference type="SUPFAM" id="SSF50494">
    <property type="entry name" value="Trypsin-like serine proteases"/>
    <property type="match status" value="1"/>
</dbReference>
<dbReference type="Pfam" id="PF00089">
    <property type="entry name" value="Trypsin"/>
    <property type="match status" value="1"/>
</dbReference>
<reference evidence="8" key="1">
    <citation type="submission" date="2021-06" db="EMBL/GenBank/DDBJ databases">
        <authorList>
            <consortium name="Wellcome Sanger Institute Data Sharing"/>
        </authorList>
    </citation>
    <scope>NUCLEOTIDE SEQUENCE [LARGE SCALE GENOMIC DNA]</scope>
</reference>
<comment type="subcellular location">
    <subcellularLocation>
        <location evidence="1">Secreted</location>
        <location evidence="1">Extracellular space</location>
    </subcellularLocation>
</comment>
<dbReference type="GO" id="GO:0006508">
    <property type="term" value="P:proteolysis"/>
    <property type="evidence" value="ECO:0007669"/>
    <property type="project" value="InterPro"/>
</dbReference>
<reference evidence="8" key="2">
    <citation type="submission" date="2025-08" db="UniProtKB">
        <authorList>
            <consortium name="Ensembl"/>
        </authorList>
    </citation>
    <scope>IDENTIFICATION</scope>
</reference>
<dbReference type="Proteomes" id="UP000694620">
    <property type="component" value="Chromosome 4"/>
</dbReference>
<feature type="chain" id="PRO_5034744954" description="trypsin" evidence="6">
    <location>
        <begin position="36"/>
        <end position="260"/>
    </location>
</feature>
<dbReference type="InterPro" id="IPR001314">
    <property type="entry name" value="Peptidase_S1A"/>
</dbReference>
<name>A0A8C4X6M7_ERPCA</name>